<dbReference type="GO" id="GO:0019082">
    <property type="term" value="P:viral protein processing"/>
    <property type="evidence" value="ECO:0007669"/>
    <property type="project" value="UniProtKB-UniRule"/>
</dbReference>
<feature type="short sequence motif" description="YXXL motif; contains endocytosis signal" evidence="32">
    <location>
        <begin position="706"/>
        <end position="709"/>
    </location>
</feature>
<dbReference type="GO" id="GO:0044175">
    <property type="term" value="C:host cell endosome membrane"/>
    <property type="evidence" value="ECO:0007669"/>
    <property type="project" value="UniProtKB-SubCell"/>
</dbReference>
<evidence type="ECO:0000256" key="18">
    <source>
        <dbReference type="ARBA" id="ARBA00022844"/>
    </source>
</evidence>
<feature type="chain" id="PRO_5023235664" description="Envelope glycoprotein gp160" evidence="32">
    <location>
        <begin position="32"/>
        <end position="857"/>
    </location>
</feature>
<feature type="disulfide bond" evidence="32">
    <location>
        <begin position="225"/>
        <end position="236"/>
    </location>
</feature>
<dbReference type="FunFam" id="2.170.40.20:FF:000003">
    <property type="entry name" value="Envelope glycoprotein gp160"/>
    <property type="match status" value="1"/>
</dbReference>
<keyword evidence="19 32" id="KW-1043">Host membrane</keyword>
<comment type="subunit">
    <text evidence="32">The mature envelope protein (Env) consists of a homotrimer of non-covalently associated gp120-gp41 heterodimers. The resulting complex protrudes from the virus surface as a spike. There seems to be as few as 10 spikes on the average virion. Surface protein gp120 interacts with host CD4, CCR5 and CXCR4. Gp120 also interacts with the C-type lectins CD209/DC-SIGN and CLEC4M/DC-SIGNR (collectively referred to as DC-SIGN(R)). Gp120 and gp41 interact with GalCer. Gp120 interacts with host ITGA4/ITGB7 complex; on CD4+ T-cells, this interaction results in rapid activation of integrin ITGAL/LFA-1, which facilitates efficient cell-to-cell spreading of HIV-1. Gp120 interacts with cell-associated heparan sulfate; this interaction increases virus infectivity on permissive cells and may be involved in infection of CD4- cells.</text>
</comment>
<dbReference type="GO" id="GO:0052031">
    <property type="term" value="P:symbiont-mediated perturbation of host defense response"/>
    <property type="evidence" value="ECO:0007669"/>
    <property type="project" value="UniProtKB-UniRule"/>
</dbReference>
<comment type="PTM">
    <text evidence="32">Specific enzymatic cleavages in vivo yield mature proteins. Envelope glycoproteins are synthesized as a inactive precursor that is heavily N-glycosylated and processed likely by host cell furin in the Golgi to yield the mature SU and TM proteins. The cleavage site between SU and TM requires the minimal sequence [KR]-X-[KR]-R. About 2 of the 9 disulfide bonds of gp41 are reduced by P4HB/PDI, following binding to CD4 receptor.</text>
</comment>
<dbReference type="InterPro" id="IPR000328">
    <property type="entry name" value="GP41-like"/>
</dbReference>
<keyword evidence="18 32" id="KW-0946">Virion</keyword>
<evidence type="ECO:0000256" key="13">
    <source>
        <dbReference type="ARBA" id="ARBA00022685"/>
    </source>
</evidence>
<dbReference type="HAMAP" id="MF_04083">
    <property type="entry name" value="HIV_ENV"/>
    <property type="match status" value="1"/>
</dbReference>
<keyword evidence="9 32" id="KW-1032">Host cell membrane</keyword>
<dbReference type="SUPFAM" id="SSF58069">
    <property type="entry name" value="Virus ectodomain"/>
    <property type="match status" value="1"/>
</dbReference>
<organism evidence="36">
    <name type="scientific">Human immunodeficiency virus type 1</name>
    <name type="common">HIV-1</name>
    <dbReference type="NCBI Taxonomy" id="11676"/>
    <lineage>
        <taxon>Viruses</taxon>
        <taxon>Riboviria</taxon>
        <taxon>Pararnavirae</taxon>
        <taxon>Artverviricota</taxon>
        <taxon>Revtraviricetes</taxon>
        <taxon>Ortervirales</taxon>
        <taxon>Retroviridae</taxon>
        <taxon>Orthoretrovirinae</taxon>
        <taxon>Lentivirus</taxon>
        <taxon>Lentivirus humimdef1</taxon>
    </lineage>
</organism>
<evidence type="ECO:0000313" key="36">
    <source>
        <dbReference type="EMBL" id="AYX65833.1"/>
    </source>
</evidence>
<dbReference type="Gene3D" id="1.20.5.170">
    <property type="match status" value="1"/>
</dbReference>
<evidence type="ECO:0000256" key="29">
    <source>
        <dbReference type="ARBA" id="ARBA00023280"/>
    </source>
</evidence>
<evidence type="ECO:0000256" key="31">
    <source>
        <dbReference type="ARBA" id="ARBA00023296"/>
    </source>
</evidence>
<dbReference type="InterPro" id="IPR000777">
    <property type="entry name" value="HIV1_Gp120"/>
</dbReference>
<evidence type="ECO:0000256" key="3">
    <source>
        <dbReference type="ARBA" id="ARBA00004505"/>
    </source>
</evidence>
<organismHost>
    <name type="scientific">Homo sapiens</name>
    <name type="common">Human</name>
    <dbReference type="NCBI Taxonomy" id="9606"/>
</organismHost>
<evidence type="ECO:0000256" key="23">
    <source>
        <dbReference type="ARBA" id="ARBA00023046"/>
    </source>
</evidence>
<dbReference type="GO" id="GO:0020002">
    <property type="term" value="C:host cell plasma membrane"/>
    <property type="evidence" value="ECO:0007669"/>
    <property type="project" value="UniProtKB-SubCell"/>
</dbReference>
<evidence type="ECO:0000256" key="28">
    <source>
        <dbReference type="ARBA" id="ARBA00023180"/>
    </source>
</evidence>
<evidence type="ECO:0000256" key="4">
    <source>
        <dbReference type="ARBA" id="ARBA00004563"/>
    </source>
</evidence>
<reference evidence="36" key="1">
    <citation type="journal article" date="2018" name="Cell Rep.">
        <title>Completeness of HIV-1 Envelope Glycan Shield at Transmission Determines Neutralization Breadth.</title>
        <authorList>
            <person name="Wagh K."/>
            <person name="Kreider E.F."/>
            <person name="Li Y."/>
            <person name="Barbian H.J."/>
            <person name="Learn G.H."/>
            <person name="Giorgi E."/>
            <person name="Hraber P.T."/>
            <person name="Decker T.G."/>
            <person name="Smith A.G."/>
            <person name="Gondim M.V."/>
            <person name="Gillis L."/>
            <person name="Wandzilak J."/>
            <person name="Chuang G.Y."/>
            <person name="Rawi R."/>
            <person name="Cai F."/>
            <person name="Pellegrino P."/>
            <person name="Williams I."/>
            <person name="Overbaugh J."/>
            <person name="Gao F."/>
            <person name="Kwong P.D."/>
            <person name="Haynes B.F."/>
            <person name="Shaw G.M."/>
            <person name="Borrow P."/>
            <person name="Seaman M.S."/>
            <person name="Hahn B.H."/>
            <person name="Korber B."/>
        </authorList>
    </citation>
    <scope>NUCLEOTIDE SEQUENCE</scope>
    <source>
        <strain evidence="36">CH0752_3_d0905_ipe023_3_06</strain>
    </source>
</reference>
<dbReference type="GO" id="GO:1903908">
    <property type="term" value="P:positive regulation of plasma membrane raft polarization"/>
    <property type="evidence" value="ECO:0007669"/>
    <property type="project" value="UniProtKB-UniRule"/>
</dbReference>
<evidence type="ECO:0000256" key="11">
    <source>
        <dbReference type="ARBA" id="ARBA00022581"/>
    </source>
</evidence>
<dbReference type="InterPro" id="IPR037527">
    <property type="entry name" value="Gp160"/>
</dbReference>
<comment type="function">
    <text evidence="32">Envelope glycoprotein gp160: Oligomerizes in the host endoplasmic reticulum into predominantly trimers. In a second time, gp160 transits in the host Golgi, where glycosylation is completed. The precursor is then proteolytically cleaved in the trans-Golgi and thereby activated by cellular furin or furin-like proteases to produce gp120 and gp41.</text>
</comment>
<dbReference type="Pfam" id="PF00517">
    <property type="entry name" value="GP41"/>
    <property type="match status" value="1"/>
</dbReference>
<keyword evidence="22 32" id="KW-1133">Transmembrane helix</keyword>
<evidence type="ECO:0000256" key="10">
    <source>
        <dbReference type="ARBA" id="ARBA00022570"/>
    </source>
</evidence>
<dbReference type="CDD" id="cd09909">
    <property type="entry name" value="HIV-1-like_HR1-HR2"/>
    <property type="match status" value="1"/>
</dbReference>
<protein>
    <recommendedName>
        <fullName evidence="32">Envelope glycoprotein gp160</fullName>
    </recommendedName>
    <alternativeName>
        <fullName evidence="32">Env polyprotein</fullName>
    </alternativeName>
    <component>
        <recommendedName>
            <fullName evidence="32">Surface protein gp120</fullName>
            <shortName evidence="32">SU</shortName>
        </recommendedName>
        <alternativeName>
            <fullName evidence="32">Glycoprotein 120</fullName>
            <shortName evidence="32">gp120</shortName>
        </alternativeName>
    </component>
    <component>
        <recommendedName>
            <fullName evidence="32">Transmembrane protein gp41</fullName>
            <shortName evidence="32">TM</shortName>
        </recommendedName>
        <alternativeName>
            <fullName evidence="32">Glycoprotein 41</fullName>
            <shortName evidence="32">gp41</shortName>
        </alternativeName>
    </component>
</protein>
<feature type="domain" description="Human immunodeficiency virus 1 envelope glycoprotein Gp120" evidence="34">
    <location>
        <begin position="140"/>
        <end position="504"/>
    </location>
</feature>
<keyword evidence="16 32" id="KW-0732">Signal</keyword>
<dbReference type="GO" id="GO:0019064">
    <property type="term" value="P:fusion of virus membrane with host plasma membrane"/>
    <property type="evidence" value="ECO:0007669"/>
    <property type="project" value="UniProtKB-UniRule"/>
</dbReference>
<dbReference type="EMBL" id="MG901817">
    <property type="protein sequence ID" value="AYX65833.1"/>
    <property type="molecule type" value="Genomic_RNA"/>
</dbReference>
<evidence type="ECO:0000256" key="20">
    <source>
        <dbReference type="ARBA" id="ARBA00022879"/>
    </source>
</evidence>
<comment type="function">
    <text evidence="32">Surface protein gp120: Attaches the virus to the host lymphoid cell by binding to the primary receptor CD4. This interaction induces a structural rearrangement creating a high affinity binding site for a chemokine coreceptor like CXCR4 and/or CCR5. Acts as a ligand for CD209/DC-SIGN and CLEC4M/DC-SIGNR, which are respectively found on dendritic cells (DCs), and on endothelial cells of liver sinusoids and lymph node sinuses. These interactions allow capture of viral particles at mucosal surfaces by these cells and subsequent transmission to permissive cells. HIV subverts the migration properties of dendritic cells to gain access to CD4+ T-cells in lymph nodes. Virus transmission to permissive T-cells occurs either in trans (without DCs infection, through viral capture and transmission), or in cis (following DCs productive infection, through the usual CD4-gp120 interaction), thereby inducing a robust infection. In trans infection, bound virions remain infectious over days and it is proposed that they are not degraded, but protected in non-lysosomal acidic organelles within the DCs close to the cell membrane thus contributing to the viral infectious potential during DCs' migration from the periphery to the lymphoid tissues. On arrival at lymphoid tissues, intact virions recycle back to DCs' cell surface allowing virus transmission to CD4+ T-cells.</text>
</comment>
<evidence type="ECO:0000256" key="19">
    <source>
        <dbReference type="ARBA" id="ARBA00022870"/>
    </source>
</evidence>
<keyword evidence="25 32" id="KW-0472">Membrane</keyword>
<comment type="miscellaneous">
    <text evidence="32">Inhibitors targeting HIV-1 viral envelope proteins are used as antiretroviral drugs. Attachment of virions to the cell surface via non-specific interactions and CD4 binding can be blocked by inhibitors that include cyanovirin-N, cyclotriazadisulfonamide analogs, PRO 2000, TNX 355 and PRO 542. In addition, BMS 806 can block CD4-induced conformational changes. Env interactions with the coreceptor molecules can be targeted by CCR5 antagonists including SCH-D, maraviroc (UK 427857) and aplaviroc (GW 873140), and the CXCR4 antagonist AMD 070. Fusion of viral and cellular membranes can be inhibited by peptides such as enfuvirtide and tifuvirtide (T 1249). Resistance to inhibitors associated with mutations in Env are observed. Most of the time, single mutations confer only a modest reduction in drug susceptibility. Combination of several mutations is usually required to develop a high-level drug resistance.</text>
</comment>
<keyword evidence="11 32" id="KW-0945">Host-virus interaction</keyword>
<comment type="miscellaneous">
    <text evidence="32">HIV-1 lineages are divided in three main groups, M (for Major), O (for Outlier), and N (for New, or Non-M, Non-O). The vast majority of strains found worldwide belong to the group M. Group O seems to be endemic to and largely confined to Cameroon and neighboring countries in West Central Africa, where these viruses represent a small minority of HIV-1 strains. The group N is represented by a limited number of isolates from Cameroonian persons. The group M is further subdivided in 9 clades or subtypes (A to D, F to H, J and K).</text>
</comment>
<feature type="region of interest" description="CD4-binding loop" evidence="32">
    <location>
        <begin position="359"/>
        <end position="369"/>
    </location>
</feature>
<evidence type="ECO:0000256" key="15">
    <source>
        <dbReference type="ARBA" id="ARBA00022703"/>
    </source>
</evidence>
<gene>
    <name evidence="32 36" type="primary">env</name>
</gene>
<dbReference type="FunFam" id="1.10.287.210:FF:000001">
    <property type="entry name" value="Envelope glycoprotein gp160"/>
    <property type="match status" value="1"/>
</dbReference>
<evidence type="ECO:0000256" key="33">
    <source>
        <dbReference type="RuleBase" id="RU363095"/>
    </source>
</evidence>
<evidence type="ECO:0000259" key="35">
    <source>
        <dbReference type="Pfam" id="PF00517"/>
    </source>
</evidence>
<keyword evidence="14 32" id="KW-0812">Transmembrane</keyword>
<feature type="transmembrane region" description="Helical" evidence="33">
    <location>
        <begin position="12"/>
        <end position="29"/>
    </location>
</feature>
<keyword evidence="7 32" id="KW-1168">Fusion of virus membrane with host membrane</keyword>
<dbReference type="GO" id="GO:0019062">
    <property type="term" value="P:virion attachment to host cell"/>
    <property type="evidence" value="ECO:0007669"/>
    <property type="project" value="UniProtKB-UniRule"/>
</dbReference>
<feature type="transmembrane region" description="Helical" evidence="33">
    <location>
        <begin position="505"/>
        <end position="529"/>
    </location>
</feature>
<evidence type="ECO:0000256" key="22">
    <source>
        <dbReference type="ARBA" id="ARBA00022989"/>
    </source>
</evidence>
<keyword evidence="27 32" id="KW-1015">Disulfide bond</keyword>
<feature type="site" description="Cleavage; by host furin" evidence="32">
    <location>
        <begin position="504"/>
        <end position="505"/>
    </location>
</feature>
<comment type="subcellular location">
    <molecule>Transmembrane protein gp41</molecule>
    <subcellularLocation>
        <location evidence="32">Virion membrane</location>
        <topology evidence="32">Single-pass type I membrane protein</topology>
    </subcellularLocation>
    <subcellularLocation>
        <location evidence="32">Host cell membrane</location>
        <topology evidence="32">Single-pass type I membrane protein</topology>
    </subcellularLocation>
    <subcellularLocation>
        <location evidence="32">Host endosome membrane</location>
        <topology evidence="32">Single-pass type I membrane protein</topology>
    </subcellularLocation>
    <text evidence="32">It is probably concentrated at the site of budding and incorporated into the virions possibly by contacts between the cytoplasmic tail of Env and the N-terminus of Gag.</text>
</comment>
<evidence type="ECO:0000256" key="14">
    <source>
        <dbReference type="ARBA" id="ARBA00022692"/>
    </source>
</evidence>
<evidence type="ECO:0000256" key="1">
    <source>
        <dbReference type="ARBA" id="ARBA00004402"/>
    </source>
</evidence>
<feature type="domain" description="Retroviral envelope protein GP41-like" evidence="35">
    <location>
        <begin position="524"/>
        <end position="714"/>
    </location>
</feature>
<dbReference type="GO" id="GO:0016020">
    <property type="term" value="C:membrane"/>
    <property type="evidence" value="ECO:0007669"/>
    <property type="project" value="UniProtKB-UniRule"/>
</dbReference>
<keyword evidence="23 32" id="KW-1039">Host endosome</keyword>
<dbReference type="Gene3D" id="2.170.40.20">
    <property type="entry name" value="Human immunodeficiency virus 1, Gp160, envelope glycoprotein"/>
    <property type="match status" value="2"/>
</dbReference>
<evidence type="ECO:0000256" key="6">
    <source>
        <dbReference type="ARBA" id="ARBA00004650"/>
    </source>
</evidence>
<dbReference type="Gene3D" id="1.10.287.210">
    <property type="match status" value="1"/>
</dbReference>
<evidence type="ECO:0000259" key="34">
    <source>
        <dbReference type="Pfam" id="PF00516"/>
    </source>
</evidence>
<feature type="disulfide bond" evidence="32">
    <location>
        <begin position="592"/>
        <end position="598"/>
    </location>
</feature>
<evidence type="ECO:0000256" key="16">
    <source>
        <dbReference type="ARBA" id="ARBA00022729"/>
    </source>
</evidence>
<dbReference type="Pfam" id="PF00516">
    <property type="entry name" value="GP120"/>
    <property type="match status" value="1"/>
</dbReference>
<evidence type="ECO:0000256" key="30">
    <source>
        <dbReference type="ARBA" id="ARBA00023288"/>
    </source>
</evidence>
<proteinExistence type="inferred from homology"/>
<keyword evidence="20 32" id="KW-0261">Viral envelope protein</keyword>
<comment type="PTM">
    <text evidence="32">Highly glycosylated by host. The high number of glycan on the protein is reffered to as 'glycan shield' because it contributes to hide protein sequence from adaptive immune system.</text>
</comment>
<keyword evidence="30 32" id="KW-0449">Lipoprotein</keyword>
<dbReference type="GO" id="GO:0055036">
    <property type="term" value="C:virion membrane"/>
    <property type="evidence" value="ECO:0007669"/>
    <property type="project" value="UniProtKB-SubCell"/>
</dbReference>
<comment type="subcellular location">
    <molecule>Surface protein gp120</molecule>
    <subcellularLocation>
        <location evidence="32">Virion membrane</location>
        <topology evidence="32">Peripheral membrane protein</topology>
    </subcellularLocation>
    <subcellularLocation>
        <location evidence="32">Host cell membrane</location>
        <topology evidence="32">Peripheral membrane protein</topology>
    </subcellularLocation>
    <subcellularLocation>
        <location evidence="32">Host endosome membrane</location>
        <topology evidence="32">Single-pass type I membrane protein</topology>
    </subcellularLocation>
    <text evidence="32">The surface protein is not anchored to the viral envelope, but associates with the extravirion surface through its binding to TM. It is probably concentrated at the site of budding and incorporated into the virions possibly by contacts between the cytoplasmic tail of Env and the N-terminus of Gag.</text>
</comment>
<keyword evidence="13 32" id="KW-0165">Cleavage on pair of basic residues</keyword>
<name>A0A3G5PWR5_HV1</name>
<comment type="domain">
    <text evidence="32">The YXXL motif is involved in determining the exact site of viral release at the surface of infected mononuclear cells and promotes endocytosis. YXXL and di-leucine endocytosis motifs interact directly or indirectly with the clathrin adapter complexes, opperate independently, and their activities are not additive.</text>
</comment>
<dbReference type="SUPFAM" id="SSF56502">
    <property type="entry name" value="gp120 core"/>
    <property type="match status" value="2"/>
</dbReference>
<keyword evidence="29 32" id="KW-0899">Viral immunoevasion</keyword>
<dbReference type="GO" id="GO:0005198">
    <property type="term" value="F:structural molecule activity"/>
    <property type="evidence" value="ECO:0007669"/>
    <property type="project" value="UniProtKB-UniRule"/>
</dbReference>
<comment type="domain">
    <text evidence="32">Some of the most genetically diverse regions of the viral genome are present in Env. They are called variable regions 1 through 5 (V1 through V5). Coreceptor usage of gp120 is determined mainly by the primary structure of the third variable region (V3) in the outer domain of gp120. The sequence of V3 determines which coreceptor, CCR5 and/or CXCR4 (corresponding to R5/macrophage, X4/T cell and R5X4/T cell and macrophage tropism), is used to trigger the fusion potential of the Env complex, and hence which cells the virus can infect. Binding to CCR5 involves a region adjacent in addition to V3.</text>
</comment>
<comment type="similarity">
    <text evidence="32">Belongs to the HIV-1 env protein family.</text>
</comment>
<feature type="lipid moiety-binding region" description="S-palmitoyl cysteine; by host" evidence="32">
    <location>
        <position position="758"/>
    </location>
</feature>
<evidence type="ECO:0000256" key="25">
    <source>
        <dbReference type="ARBA" id="ARBA00023136"/>
    </source>
</evidence>
<comment type="subcellular location">
    <subcellularLocation>
        <location evidence="3">Host cell membrane</location>
        <topology evidence="3">Peripheral membrane protein</topology>
    </subcellularLocation>
    <subcellularLocation>
        <location evidence="1">Host cell membrane</location>
        <topology evidence="1">Single-pass type I membrane protein</topology>
    </subcellularLocation>
    <subcellularLocation>
        <location evidence="2">Host endosome membrane</location>
        <topology evidence="2">Peripheral membrane protein</topology>
    </subcellularLocation>
    <subcellularLocation>
        <location evidence="5">Host endosome membrane</location>
        <topology evidence="5">Single-pass type I membrane protein</topology>
    </subcellularLocation>
    <subcellularLocation>
        <location evidence="6">Virion membrane</location>
        <topology evidence="6">Peripheral membrane protein</topology>
    </subcellularLocation>
    <subcellularLocation>
        <location evidence="4">Virion membrane</location>
        <topology evidence="4">Single-pass type I membrane protein</topology>
    </subcellularLocation>
</comment>
<dbReference type="GO" id="GO:0019031">
    <property type="term" value="C:viral envelope"/>
    <property type="evidence" value="ECO:0007669"/>
    <property type="project" value="UniProtKB-KW"/>
</dbReference>
<feature type="disulfide bond" evidence="32">
    <location>
        <begin position="53"/>
        <end position="73"/>
    </location>
</feature>
<keyword evidence="26 32" id="KW-0564">Palmitate</keyword>
<comment type="domain">
    <text evidence="32">The CD4-binding region is targeted by the antibody b12.</text>
</comment>
<feature type="region of interest" description="Immunosuppression" evidence="32">
    <location>
        <begin position="568"/>
        <end position="586"/>
    </location>
</feature>
<keyword evidence="10 32" id="KW-1165">Clathrin-mediated endocytosis of virus by host</keyword>
<dbReference type="FunFam" id="2.170.40.20:FF:000004">
    <property type="entry name" value="Envelope glycoprotein gp160"/>
    <property type="match status" value="1"/>
</dbReference>
<evidence type="ECO:0000256" key="24">
    <source>
        <dbReference type="ARBA" id="ARBA00023054"/>
    </source>
</evidence>
<comment type="domain">
    <text evidence="32">The membrane proximal external region (MPER) present in gp41 is a tryptophan-rich region recognized by the antibodies 2F5, Z13, and 4E10. MPER seems to play a role in fusion.</text>
</comment>
<evidence type="ECO:0000256" key="27">
    <source>
        <dbReference type="ARBA" id="ARBA00023157"/>
    </source>
</evidence>
<feature type="transmembrane region" description="Helical" evidence="33">
    <location>
        <begin position="672"/>
        <end position="699"/>
    </location>
</feature>
<evidence type="ECO:0000256" key="12">
    <source>
        <dbReference type="ARBA" id="ARBA00022595"/>
    </source>
</evidence>
<evidence type="ECO:0000256" key="26">
    <source>
        <dbReference type="ARBA" id="ARBA00023139"/>
    </source>
</evidence>
<keyword evidence="15 32" id="KW-0053">Apoptosis</keyword>
<evidence type="ECO:0000256" key="7">
    <source>
        <dbReference type="ARBA" id="ARBA00022506"/>
    </source>
</evidence>
<evidence type="ECO:0000256" key="5">
    <source>
        <dbReference type="ARBA" id="ARBA00004578"/>
    </source>
</evidence>
<feature type="topological domain" description="Cytoplasmic" evidence="32">
    <location>
        <begin position="700"/>
        <end position="857"/>
    </location>
</feature>
<dbReference type="Gene3D" id="1.20.5.490">
    <property type="entry name" value="Single helix bin"/>
    <property type="match status" value="1"/>
</dbReference>
<comment type="domain">
    <text evidence="32 33">The 17 amino acids long immunosuppressive region is present in many retroviral envelope proteins. Synthetic peptides derived from this relatively conserved sequence inhibit immune function in vitro and in vivo.</text>
</comment>
<keyword evidence="8 32" id="KW-1170">Fusion of virus membrane with host endosomal membrane</keyword>
<keyword evidence="21 32" id="KW-1164">Virus endocytosis by host</keyword>
<keyword evidence="31 32" id="KW-1160">Virus entry into host cell</keyword>
<comment type="function">
    <text evidence="32">Transmembrane protein gp41: Acts as a class I viral fusion protein. Under the current model, the protein has at least 3 conformational states: pre-fusion native state, pre-hairpin intermediate state, and post-fusion hairpin state. During fusion of viral and target intracellular membranes, the coiled coil regions (heptad repeats) assume a trimer-of-hairpins structure, positioning the fusion peptide in close proximity to the C-terminal region of the ectodomain. The formation of this structure appears to drive apposition and subsequent fusion of viral and target cell membranes. Complete fusion occurs in host cell endosomes and is dynamin-dependent, however some lipid transfer might occur at the plasma membrane. The virus undergoes clathrin-dependent internalization long before endosomal fusion, thus minimizing the surface exposure of conserved viral epitopes during fusion and reducing the efficacy of inhibitors targeting these epitopes. Membranes fusion leads to delivery of the nucleocapsid into the cytoplasm.</text>
</comment>
<accession>A0A3G5PWR5</accession>
<evidence type="ECO:0000256" key="32">
    <source>
        <dbReference type="HAMAP-Rule" id="MF_04083"/>
    </source>
</evidence>
<dbReference type="GO" id="GO:1903911">
    <property type="term" value="P:positive regulation of receptor clustering"/>
    <property type="evidence" value="ECO:0007669"/>
    <property type="project" value="UniProtKB-UniRule"/>
</dbReference>
<comment type="PTM">
    <text evidence="32">Palmitoylation of the transmembrane protein and of Env polyprotein (prior to its proteolytic cleavage) is essential for their association with host cell membrane lipid rafts. Palmitoylation is therefore required for envelope trafficking to classical lipid rafts, but not for viral replication.</text>
</comment>
<keyword evidence="12 32" id="KW-1162">Viral penetration into host cytoplasm</keyword>
<evidence type="ECO:0000256" key="21">
    <source>
        <dbReference type="ARBA" id="ARBA00022890"/>
    </source>
</evidence>
<feature type="coiled-coil region" evidence="32">
    <location>
        <begin position="627"/>
        <end position="661"/>
    </location>
</feature>
<evidence type="ECO:0000256" key="2">
    <source>
        <dbReference type="ARBA" id="ARBA00004433"/>
    </source>
</evidence>
<feature type="chain" id="PRO_5023235665" description="Transmembrane protein gp41" evidence="32">
    <location>
        <begin position="505"/>
        <end position="857"/>
    </location>
</feature>
<dbReference type="InterPro" id="IPR036377">
    <property type="entry name" value="Gp120_core_sf"/>
</dbReference>
<feature type="region of interest" description="MPER; binding to GalCer" evidence="32">
    <location>
        <begin position="656"/>
        <end position="677"/>
    </location>
</feature>
<dbReference type="GO" id="GO:0039654">
    <property type="term" value="P:fusion of virus membrane with host endosome membrane"/>
    <property type="evidence" value="ECO:0007669"/>
    <property type="project" value="UniProtKB-UniRule"/>
</dbReference>
<evidence type="ECO:0000256" key="17">
    <source>
        <dbReference type="ARBA" id="ARBA00022804"/>
    </source>
</evidence>
<feature type="disulfide bond" evidence="32">
    <location>
        <begin position="215"/>
        <end position="244"/>
    </location>
</feature>
<keyword evidence="24 32" id="KW-0175">Coiled coil</keyword>
<dbReference type="GO" id="GO:0075512">
    <property type="term" value="P:clathrin-dependent endocytosis of virus by host cell"/>
    <property type="evidence" value="ECO:0007669"/>
    <property type="project" value="UniProtKB-UniRule"/>
</dbReference>
<evidence type="ECO:0000256" key="8">
    <source>
        <dbReference type="ARBA" id="ARBA00022510"/>
    </source>
</evidence>
<keyword evidence="28 32" id="KW-0325">Glycoprotein</keyword>
<comment type="caution">
    <text evidence="32 33">Lacks conserved residue(s) required for the propagation of feature annotation.</text>
</comment>
<sequence>MRVRGMLKNYQQWWIWGILGFWMVMICNVRGNLWVTVYYGVPVWKDAKTTLFCASNAKAVEREVHNVWATHACVPTEPNPQEIVLGNVTENFNMWKNDMVDQMHEDIISLWDEGLKPCVKLTPLCVTLNCTEVNTTKDSNNNTSANYEEIRNCTFNATTEIKDKKKKEHALFYKLDIVKLDGNNNHSYRLINCNTSAITQACPKVSFDPIPIHYCAPAGYAILKCNNRTFNGTGPCHNVSTVQCTHGIKPVVSTQLLLNGSLAEGDIIIRSENLTKNHKTIIVHLNESVNIVCTRPNNNTRRSIRIGPGQTFYATGDIIGDIRQAYCNISKQEWNRTLQQVGKKLKEHFPNSTIRFDQASGGDLEITTHSFNCRGEFFYCNTSALFNSTYYPNSTDTNNTGSNSSTMITIPCRIKQIINMWQGVGRAIYASPVAGNITCISNITGLLLTRDGGPDNTTETFRPGGGNMKDNWRSELYKYKVVEIKPLGIAPTPAKRRVVGREKRAVGVVGAMILGFLGTAGSTMGAAAVTLTVQARQLLSGIVQQQSNLLRAIEAQQHMLQLTVWGIKQLQARVLAIERYLEDQQLLGIWGCSGKLICPTAVPWNASWSNRSQEDIWGNLTWMEWDREISNYTNIIYGLLEKSQTQQEQNEKDLLALDSWKNLWNRFSITQWLWYIKIFIMIVGGLIGLRIIFAVLSIVNRVRQGYSPLSFQTLIPHQREPDRLGRIEEEDGEQDKDRSIRLVNGFLALFWDDLRSLCLFSYHRLRDFLLVTARAVELLGHSSLRGLQKGWGALKYLGNLVQYWGVELKKSAISLLDTVAIVVAEGTDRIIEAIQRIGRAIFNIPRRIRQGFEAALI</sequence>
<evidence type="ECO:0000256" key="9">
    <source>
        <dbReference type="ARBA" id="ARBA00022511"/>
    </source>
</evidence>
<keyword evidence="17 32" id="KW-1161">Viral attachment to host cell</keyword>